<evidence type="ECO:0000313" key="2">
    <source>
        <dbReference type="Proteomes" id="UP000676951"/>
    </source>
</evidence>
<accession>A0A975NYN2</accession>
<dbReference type="AlphaFoldDB" id="A0A975NYN2"/>
<proteinExistence type="predicted"/>
<reference evidence="1 2" key="1">
    <citation type="submission" date="2021-06" db="EMBL/GenBank/DDBJ databases">
        <title>Bradyrhizobium sp. S2-11-4 Genome sequencing.</title>
        <authorList>
            <person name="Jin L."/>
        </authorList>
    </citation>
    <scope>NUCLEOTIDE SEQUENCE [LARGE SCALE GENOMIC DNA]</scope>
    <source>
        <strain evidence="1 2">S2-11-4</strain>
    </source>
</reference>
<organism evidence="1 2">
    <name type="scientific">Bradyrhizobium sediminis</name>
    <dbReference type="NCBI Taxonomy" id="2840469"/>
    <lineage>
        <taxon>Bacteria</taxon>
        <taxon>Pseudomonadati</taxon>
        <taxon>Pseudomonadota</taxon>
        <taxon>Alphaproteobacteria</taxon>
        <taxon>Hyphomicrobiales</taxon>
        <taxon>Nitrobacteraceae</taxon>
        <taxon>Bradyrhizobium</taxon>
    </lineage>
</organism>
<protein>
    <submittedName>
        <fullName evidence="1">Uncharacterized protein</fullName>
    </submittedName>
</protein>
<sequence>MTKDLQELIERARKIEMTPAQLGEQRRSFAYGNTNIENERITREMVADLDAKLQSKNR</sequence>
<gene>
    <name evidence="1" type="ORF">KMZ93_00065</name>
</gene>
<name>A0A975NYN2_9BRAD</name>
<keyword evidence="2" id="KW-1185">Reference proteome</keyword>
<dbReference type="RefSeq" id="WP_215604145.1">
    <property type="nucleotide sequence ID" value="NZ_CP076136.1"/>
</dbReference>
<dbReference type="Proteomes" id="UP000676951">
    <property type="component" value="Chromosome"/>
</dbReference>
<evidence type="ECO:0000313" key="1">
    <source>
        <dbReference type="EMBL" id="QWG23390.1"/>
    </source>
</evidence>
<dbReference type="EMBL" id="CP076136">
    <property type="protein sequence ID" value="QWG23390.1"/>
    <property type="molecule type" value="Genomic_DNA"/>
</dbReference>